<feature type="coiled-coil region" evidence="1">
    <location>
        <begin position="102"/>
        <end position="161"/>
    </location>
</feature>
<evidence type="ECO:0000313" key="3">
    <source>
        <dbReference type="EMBL" id="CAE0064604.1"/>
    </source>
</evidence>
<dbReference type="EMBL" id="HBHW01042323">
    <property type="protein sequence ID" value="CAE0064611.1"/>
    <property type="molecule type" value="Transcribed_RNA"/>
</dbReference>
<reference evidence="3" key="1">
    <citation type="submission" date="2021-01" db="EMBL/GenBank/DDBJ databases">
        <authorList>
            <person name="Corre E."/>
            <person name="Pelletier E."/>
            <person name="Niang G."/>
            <person name="Scheremetjew M."/>
            <person name="Finn R."/>
            <person name="Kale V."/>
            <person name="Holt S."/>
            <person name="Cochrane G."/>
            <person name="Meng A."/>
            <person name="Brown T."/>
            <person name="Cohen L."/>
        </authorList>
    </citation>
    <scope>NUCLEOTIDE SEQUENCE</scope>
    <source>
        <strain evidence="3">CCMP 769</strain>
    </source>
</reference>
<evidence type="ECO:0000256" key="1">
    <source>
        <dbReference type="SAM" id="Coils"/>
    </source>
</evidence>
<feature type="region of interest" description="Disordered" evidence="2">
    <location>
        <begin position="199"/>
        <end position="224"/>
    </location>
</feature>
<evidence type="ECO:0000313" key="8">
    <source>
        <dbReference type="EMBL" id="CAE0064634.1"/>
    </source>
</evidence>
<dbReference type="PANTHER" id="PTHR43941">
    <property type="entry name" value="STRUCTURAL MAINTENANCE OF CHROMOSOMES PROTEIN 2"/>
    <property type="match status" value="1"/>
</dbReference>
<protein>
    <submittedName>
        <fullName evidence="3">Uncharacterized protein</fullName>
    </submittedName>
</protein>
<dbReference type="EMBL" id="HBHW01042317">
    <property type="protein sequence ID" value="CAE0064605.1"/>
    <property type="molecule type" value="Transcribed_RNA"/>
</dbReference>
<keyword evidence="1" id="KW-0175">Coiled coil</keyword>
<evidence type="ECO:0000313" key="6">
    <source>
        <dbReference type="EMBL" id="CAE0064617.1"/>
    </source>
</evidence>
<evidence type="ECO:0000256" key="2">
    <source>
        <dbReference type="SAM" id="MobiDB-lite"/>
    </source>
</evidence>
<evidence type="ECO:0000313" key="7">
    <source>
        <dbReference type="EMBL" id="CAE0064628.1"/>
    </source>
</evidence>
<feature type="compositionally biased region" description="Basic and acidic residues" evidence="2">
    <location>
        <begin position="415"/>
        <end position="428"/>
    </location>
</feature>
<gene>
    <name evidence="3" type="ORF">RMAR00112_LOCUS32676</name>
    <name evidence="4" type="ORF">RMAR00112_LOCUS32677</name>
    <name evidence="5" type="ORF">RMAR00112_LOCUS32683</name>
    <name evidence="6" type="ORF">RMAR00112_LOCUS32689</name>
    <name evidence="7" type="ORF">RMAR00112_LOCUS32700</name>
    <name evidence="8" type="ORF">RMAR00112_LOCUS32706</name>
</gene>
<organism evidence="3">
    <name type="scientific">Rhodosorus marinus</name>
    <dbReference type="NCBI Taxonomy" id="101924"/>
    <lineage>
        <taxon>Eukaryota</taxon>
        <taxon>Rhodophyta</taxon>
        <taxon>Stylonematophyceae</taxon>
        <taxon>Stylonematales</taxon>
        <taxon>Stylonemataceae</taxon>
        <taxon>Rhodosorus</taxon>
    </lineage>
</organism>
<dbReference type="AlphaFoldDB" id="A0A7S3EMR8"/>
<feature type="coiled-coil region" evidence="1">
    <location>
        <begin position="242"/>
        <end position="322"/>
    </location>
</feature>
<dbReference type="PANTHER" id="PTHR43941:SF1">
    <property type="entry name" value="STRUCTURAL MAINTENANCE OF CHROMOSOMES PROTEIN 2"/>
    <property type="match status" value="1"/>
</dbReference>
<sequence length="612" mass="68165">MEEDRGPGGSGSGWDLAGRWNRLTDAAKKQVDLAGKAFDTVEVQDVKELRRRIEFLEAGLRECANAAGDEDKINAFFSNVERMDAEILTVKREYEKREKALRKSARSTIISLRNEVSAYREQIAQKDVEAVQVVDNLVAEKEGLENRATSLQNQISQLETSIAKRDSELLELRQKQIAATTSSLRESLSELQIEKAKHVSSSLGDAEELQPDESELIDCSPETGPKMEGTYEEDAGTASPMLEEVTALKETLEDATRKLRDQKAECARLQAELTSSQEQIRIQSREHEENDIKAGSAAANMEKDLKARIATLSSELESSNDAYLASEAKISTAYEELASEKEKLATSVATMKTMEEALNAARNRGMETKSRFLEVEEQRRAERAGAEAEVSELSGHLKRARREVNQLKAELADAKSELDRSETAKKQMEAASSRVPELEAENGVLTMRIRELESSMAGLLSKCEDLEKQLGAVKADYESEAEKTKNAAAELEQRLDLEREHSRASKKGKELAAAQLKELEEQVFELQSENSKLEAKLKGVQRELRRVTAQNEQALEMPSSTPVSPHRTRDLNTRMHDLLDENAVLKEELARLNVLLVDALKDREVVGGLAPI</sequence>
<evidence type="ECO:0000313" key="4">
    <source>
        <dbReference type="EMBL" id="CAE0064605.1"/>
    </source>
</evidence>
<dbReference type="EMBL" id="HBHW01042341">
    <property type="protein sequence ID" value="CAE0064628.1"/>
    <property type="molecule type" value="Transcribed_RNA"/>
</dbReference>
<evidence type="ECO:0000313" key="5">
    <source>
        <dbReference type="EMBL" id="CAE0064611.1"/>
    </source>
</evidence>
<feature type="region of interest" description="Disordered" evidence="2">
    <location>
        <begin position="415"/>
        <end position="435"/>
    </location>
</feature>
<accession>A0A7S3EMR8</accession>
<dbReference type="EMBL" id="HBHW01042329">
    <property type="protein sequence ID" value="CAE0064617.1"/>
    <property type="molecule type" value="Transcribed_RNA"/>
</dbReference>
<feature type="compositionally biased region" description="Acidic residues" evidence="2">
    <location>
        <begin position="205"/>
        <end position="216"/>
    </location>
</feature>
<dbReference type="EMBL" id="HBHW01042347">
    <property type="protein sequence ID" value="CAE0064634.1"/>
    <property type="molecule type" value="Transcribed_RNA"/>
</dbReference>
<name>A0A7S3EMR8_9RHOD</name>
<dbReference type="EMBL" id="HBHW01042316">
    <property type="protein sequence ID" value="CAE0064604.1"/>
    <property type="molecule type" value="Transcribed_RNA"/>
</dbReference>
<proteinExistence type="predicted"/>
<dbReference type="Gene3D" id="1.10.287.1490">
    <property type="match status" value="1"/>
</dbReference>